<name>A0A822ECS3_9BILA</name>
<evidence type="ECO:0000313" key="1">
    <source>
        <dbReference type="EMBL" id="CAF5099927.1"/>
    </source>
</evidence>
<reference evidence="1" key="1">
    <citation type="submission" date="2021-02" db="EMBL/GenBank/DDBJ databases">
        <authorList>
            <person name="Nowell W R."/>
        </authorList>
    </citation>
    <scope>NUCLEOTIDE SEQUENCE</scope>
</reference>
<accession>A0A822ECS3</accession>
<protein>
    <submittedName>
        <fullName evidence="1">Uncharacterized protein</fullName>
    </submittedName>
</protein>
<dbReference type="Proteomes" id="UP000663848">
    <property type="component" value="Unassembled WGS sequence"/>
</dbReference>
<gene>
    <name evidence="1" type="ORF">QYT958_LOCUS44786</name>
</gene>
<comment type="caution">
    <text evidence="1">The sequence shown here is derived from an EMBL/GenBank/DDBJ whole genome shotgun (WGS) entry which is preliminary data.</text>
</comment>
<organism evidence="1 2">
    <name type="scientific">Rotaria socialis</name>
    <dbReference type="NCBI Taxonomy" id="392032"/>
    <lineage>
        <taxon>Eukaryota</taxon>
        <taxon>Metazoa</taxon>
        <taxon>Spiralia</taxon>
        <taxon>Gnathifera</taxon>
        <taxon>Rotifera</taxon>
        <taxon>Eurotatoria</taxon>
        <taxon>Bdelloidea</taxon>
        <taxon>Philodinida</taxon>
        <taxon>Philodinidae</taxon>
        <taxon>Rotaria</taxon>
    </lineage>
</organism>
<feature type="non-terminal residue" evidence="1">
    <location>
        <position position="1"/>
    </location>
</feature>
<proteinExistence type="predicted"/>
<dbReference type="AlphaFoldDB" id="A0A822ECS3"/>
<evidence type="ECO:0000313" key="2">
    <source>
        <dbReference type="Proteomes" id="UP000663848"/>
    </source>
</evidence>
<dbReference type="EMBL" id="CAJOBR010071115">
    <property type="protein sequence ID" value="CAF5099927.1"/>
    <property type="molecule type" value="Genomic_DNA"/>
</dbReference>
<sequence length="42" mass="4821">MLAFMAEIQRKQQNLLKSDDTNMEAAKSTVVLSDIRLPLIWT</sequence>